<comment type="cofactor">
    <cofactor evidence="1">
        <name>Zn(2+)</name>
        <dbReference type="ChEBI" id="CHEBI:29105"/>
    </cofactor>
</comment>
<organism evidence="6 7">
    <name type="scientific">Caenorhabditis bovis</name>
    <dbReference type="NCBI Taxonomy" id="2654633"/>
    <lineage>
        <taxon>Eukaryota</taxon>
        <taxon>Metazoa</taxon>
        <taxon>Ecdysozoa</taxon>
        <taxon>Nematoda</taxon>
        <taxon>Chromadorea</taxon>
        <taxon>Rhabditida</taxon>
        <taxon>Rhabditina</taxon>
        <taxon>Rhabditomorpha</taxon>
        <taxon>Rhabditoidea</taxon>
        <taxon>Rhabditidae</taxon>
        <taxon>Peloderinae</taxon>
        <taxon>Caenorhabditis</taxon>
    </lineage>
</organism>
<dbReference type="Proteomes" id="UP000494206">
    <property type="component" value="Unassembled WGS sequence"/>
</dbReference>
<dbReference type="InterPro" id="IPR000834">
    <property type="entry name" value="Peptidase_M14"/>
</dbReference>
<dbReference type="Pfam" id="PF18027">
    <property type="entry name" value="Pepdidase_M14_N"/>
    <property type="match status" value="1"/>
</dbReference>
<keyword evidence="7" id="KW-1185">Reference proteome</keyword>
<dbReference type="AlphaFoldDB" id="A0A8S1F650"/>
<feature type="compositionally biased region" description="Acidic residues" evidence="4">
    <location>
        <begin position="415"/>
        <end position="424"/>
    </location>
</feature>
<dbReference type="GO" id="GO:0008270">
    <property type="term" value="F:zinc ion binding"/>
    <property type="evidence" value="ECO:0007669"/>
    <property type="project" value="InterPro"/>
</dbReference>
<dbReference type="Gene3D" id="3.40.630.10">
    <property type="entry name" value="Zn peptidases"/>
    <property type="match status" value="1"/>
</dbReference>
<gene>
    <name evidence="6" type="ORF">CBOVIS_LOCUS10138</name>
</gene>
<feature type="domain" description="Peptidase M14" evidence="5">
    <location>
        <begin position="706"/>
        <end position="988"/>
    </location>
</feature>
<dbReference type="PANTHER" id="PTHR12756:SF11">
    <property type="entry name" value="CYTOSOLIC CARBOXYPEPTIDASE 1"/>
    <property type="match status" value="1"/>
</dbReference>
<comment type="similarity">
    <text evidence="2 3">Belongs to the peptidase M14 family.</text>
</comment>
<feature type="compositionally biased region" description="Polar residues" evidence="4">
    <location>
        <begin position="398"/>
        <end position="410"/>
    </location>
</feature>
<dbReference type="Gene3D" id="2.60.40.3120">
    <property type="match status" value="1"/>
</dbReference>
<proteinExistence type="inferred from homology"/>
<evidence type="ECO:0000256" key="2">
    <source>
        <dbReference type="ARBA" id="ARBA00005988"/>
    </source>
</evidence>
<comment type="caution">
    <text evidence="6">The sequence shown here is derived from an EMBL/GenBank/DDBJ whole genome shotgun (WGS) entry which is preliminary data.</text>
</comment>
<dbReference type="GO" id="GO:0004181">
    <property type="term" value="F:metallocarboxypeptidase activity"/>
    <property type="evidence" value="ECO:0007669"/>
    <property type="project" value="InterPro"/>
</dbReference>
<evidence type="ECO:0000313" key="6">
    <source>
        <dbReference type="EMBL" id="CAB3408350.1"/>
    </source>
</evidence>
<dbReference type="OrthoDB" id="10253041at2759"/>
<dbReference type="InterPro" id="IPR040626">
    <property type="entry name" value="Pepdidase_M14_N"/>
</dbReference>
<feature type="region of interest" description="Disordered" evidence="4">
    <location>
        <begin position="390"/>
        <end position="448"/>
    </location>
</feature>
<dbReference type="SUPFAM" id="SSF53187">
    <property type="entry name" value="Zn-dependent exopeptidases"/>
    <property type="match status" value="1"/>
</dbReference>
<accession>A0A8S1F650</accession>
<name>A0A8S1F650_9PELO</name>
<feature type="compositionally biased region" description="Polar residues" evidence="4">
    <location>
        <begin position="426"/>
        <end position="435"/>
    </location>
</feature>
<reference evidence="6 7" key="1">
    <citation type="submission" date="2020-04" db="EMBL/GenBank/DDBJ databases">
        <authorList>
            <person name="Laetsch R D."/>
            <person name="Stevens L."/>
            <person name="Kumar S."/>
            <person name="Blaxter L. M."/>
        </authorList>
    </citation>
    <scope>NUCLEOTIDE SEQUENCE [LARGE SCALE GENOMIC DNA]</scope>
</reference>
<evidence type="ECO:0000256" key="4">
    <source>
        <dbReference type="SAM" id="MobiDB-lite"/>
    </source>
</evidence>
<protein>
    <recommendedName>
        <fullName evidence="5">Peptidase M14 domain-containing protein</fullName>
    </recommendedName>
</protein>
<dbReference type="PROSITE" id="PS52035">
    <property type="entry name" value="PEPTIDASE_M14"/>
    <property type="match status" value="1"/>
</dbReference>
<dbReference type="GO" id="GO:0006508">
    <property type="term" value="P:proteolysis"/>
    <property type="evidence" value="ECO:0007669"/>
    <property type="project" value="InterPro"/>
</dbReference>
<feature type="active site" description="Proton donor/acceptor" evidence="3">
    <location>
        <position position="952"/>
    </location>
</feature>
<evidence type="ECO:0000313" key="7">
    <source>
        <dbReference type="Proteomes" id="UP000494206"/>
    </source>
</evidence>
<dbReference type="PANTHER" id="PTHR12756">
    <property type="entry name" value="CYTOSOLIC CARBOXYPEPTIDASE"/>
    <property type="match status" value="1"/>
</dbReference>
<evidence type="ECO:0000256" key="1">
    <source>
        <dbReference type="ARBA" id="ARBA00001947"/>
    </source>
</evidence>
<evidence type="ECO:0000259" key="5">
    <source>
        <dbReference type="PROSITE" id="PS52035"/>
    </source>
</evidence>
<evidence type="ECO:0000256" key="3">
    <source>
        <dbReference type="PROSITE-ProRule" id="PRU01379"/>
    </source>
</evidence>
<sequence>MKRMSAAALLKEQSPVRQWCDFANDINAFLSEPAPNVDLYIERIAHDWTIAEKKDLVEMYGGKKRKGLPNSGIKFLLSAFESEKSEAYFIILCRVLWAIFEIVSVEDRRKEKGIIKNDAVATLSRTIRKRLLLRIELNQRSQLDLEVDQMLYTLLYKIGLKDNRFNLKVRVSGLLPTMCRVFVKFDQLCPEFYTVFIRMARSPRNGQSIGRQDGFMAKLMARITSISENLDEISSVQLLDKHLQILFFTLKNRRTRLQTIRDSISRTIIDILRKQLSAISRPPRLLSSLFGTQDNPAMTSARGDVVIGCVAISRLLANNKKARDEMIQTGVLDICAKELKEMSKDAPKGGQRAKIVDSLCSLWLRCMPPVPYPLENVPFRLVFPLPPATPATPGGRVRNSSSINVSFDNGRSSDEDGVDDDEMAFQDQNASSNCEQSDDDEKEALPLPKTTKLTPTQLNKYAPFFGEFEYGCMVETSRNAEESWSEVCKRTKHVMPFQETLPLEMFTTPSARNEKLMKSTNSMSKLISDELEKNVNTKMSPKIVYDVDPLLFGENLPKSPGDDLRFESRFESGNLRRVTQKSPNHYELFLSPDLNQLRDHYQWFFFQVSNMRKGVEYTFEIANCFKSTSMYSEGMQPVMFSMADAGLGWKRVGENILYYRNLYTSEVAGAVDEKNGEERKKLHYYSIRFDITFKNTGDVCYIAYHYPYTYSFLMASLSNLRRHQLTAVYCREDVIGFSLAENAMKMLTITSACSSSEVSAKPVIVLSARVHPGESNSSWIMQGILENLLCGTSSEMYRLREQFVFKIIPMLNPDGVINGSHRCSLAGIDLNRVWDRPNEGLHPEIFHSKAIIQFLCDVLNKKPFAYVDLHGHSKKWDCFLFGNNPAESWRQEDVSDATEDDEYLALLKALEQTCSGKFNPLECKFSISRAKESSARVNVWRQFGVQLAYTLESTYCGFQMAQNKGFQINTDDLKEIGRDLLRAFLEVSCFLKF</sequence>
<dbReference type="Pfam" id="PF25571">
    <property type="entry name" value="TPR_CCP1_N"/>
    <property type="match status" value="1"/>
</dbReference>
<dbReference type="Pfam" id="PF00246">
    <property type="entry name" value="Peptidase_M14"/>
    <property type="match status" value="1"/>
</dbReference>
<dbReference type="EMBL" id="CADEPM010000007">
    <property type="protein sequence ID" value="CAB3408350.1"/>
    <property type="molecule type" value="Genomic_DNA"/>
</dbReference>
<dbReference type="InterPro" id="IPR050821">
    <property type="entry name" value="Cytosolic_carboxypeptidase"/>
</dbReference>